<dbReference type="Pfam" id="PF00350">
    <property type="entry name" value="Dynamin_N"/>
    <property type="match status" value="1"/>
</dbReference>
<gene>
    <name evidence="3" type="ORF">GCM10017056_30500</name>
</gene>
<dbReference type="AlphaFoldDB" id="A0A8J3M853"/>
<evidence type="ECO:0000259" key="2">
    <source>
        <dbReference type="Pfam" id="PF00350"/>
    </source>
</evidence>
<proteinExistence type="predicted"/>
<feature type="compositionally biased region" description="Basic and acidic residues" evidence="1">
    <location>
        <begin position="303"/>
        <end position="316"/>
    </location>
</feature>
<organism evidence="3 4">
    <name type="scientific">Seohaeicola zhoushanensis</name>
    <dbReference type="NCBI Taxonomy" id="1569283"/>
    <lineage>
        <taxon>Bacteria</taxon>
        <taxon>Pseudomonadati</taxon>
        <taxon>Pseudomonadota</taxon>
        <taxon>Alphaproteobacteria</taxon>
        <taxon>Rhodobacterales</taxon>
        <taxon>Roseobacteraceae</taxon>
        <taxon>Seohaeicola</taxon>
    </lineage>
</organism>
<evidence type="ECO:0000256" key="1">
    <source>
        <dbReference type="SAM" id="MobiDB-lite"/>
    </source>
</evidence>
<reference evidence="3" key="2">
    <citation type="submission" date="2020-09" db="EMBL/GenBank/DDBJ databases">
        <authorList>
            <person name="Sun Q."/>
            <person name="Kim S."/>
        </authorList>
    </citation>
    <scope>NUCLEOTIDE SEQUENCE</scope>
    <source>
        <strain evidence="3">KCTC 42650</strain>
    </source>
</reference>
<accession>A0A8J3M853</accession>
<dbReference type="InterPro" id="IPR027417">
    <property type="entry name" value="P-loop_NTPase"/>
</dbReference>
<dbReference type="SUPFAM" id="SSF52540">
    <property type="entry name" value="P-loop containing nucleoside triphosphate hydrolases"/>
    <property type="match status" value="1"/>
</dbReference>
<dbReference type="Proteomes" id="UP000626220">
    <property type="component" value="Unassembled WGS sequence"/>
</dbReference>
<sequence length="316" mass="34647">MGMSGAAHDTDTGSATRRPRLALMGEFSAGKSTLSNLLLGRSPLPTRVTATRLPPVWMSRGEDAVFAVGHDGSEREITLDDLDSIDLAETRLIRLFLDSELLELCDLIDMPGISDPNMSSEVWQSVFDLADSVIWCTHATQAWRQSEAATWESLRELTRGENLLLVTQFDKLVNERDRARVLARVRKETEGQFAAVYPVSLLKALQAGDDVAAWEASGAAAFTNHMVDLLLSQMPEEDGGLARIFGDTPYAAEEDGETAQAMSGGFEENDEREEAAAEPPVDAVSDEERVIPKRVRARGTGSRTERLPHREDGAYV</sequence>
<evidence type="ECO:0000313" key="4">
    <source>
        <dbReference type="Proteomes" id="UP000626220"/>
    </source>
</evidence>
<evidence type="ECO:0000313" key="3">
    <source>
        <dbReference type="EMBL" id="GHF56958.1"/>
    </source>
</evidence>
<dbReference type="Gene3D" id="3.40.50.300">
    <property type="entry name" value="P-loop containing nucleotide triphosphate hydrolases"/>
    <property type="match status" value="1"/>
</dbReference>
<dbReference type="InterPro" id="IPR045063">
    <property type="entry name" value="Dynamin_N"/>
</dbReference>
<feature type="domain" description="Dynamin N-terminal" evidence="2">
    <location>
        <begin position="22"/>
        <end position="152"/>
    </location>
</feature>
<protein>
    <recommendedName>
        <fullName evidence="2">Dynamin N-terminal domain-containing protein</fullName>
    </recommendedName>
</protein>
<dbReference type="EMBL" id="BNCJ01000009">
    <property type="protein sequence ID" value="GHF56958.1"/>
    <property type="molecule type" value="Genomic_DNA"/>
</dbReference>
<reference evidence="3" key="1">
    <citation type="journal article" date="2014" name="Int. J. Syst. Evol. Microbiol.">
        <title>Complete genome sequence of Corynebacterium casei LMG S-19264T (=DSM 44701T), isolated from a smear-ripened cheese.</title>
        <authorList>
            <consortium name="US DOE Joint Genome Institute (JGI-PGF)"/>
            <person name="Walter F."/>
            <person name="Albersmeier A."/>
            <person name="Kalinowski J."/>
            <person name="Ruckert C."/>
        </authorList>
    </citation>
    <scope>NUCLEOTIDE SEQUENCE</scope>
    <source>
        <strain evidence="3">KCTC 42650</strain>
    </source>
</reference>
<feature type="region of interest" description="Disordered" evidence="1">
    <location>
        <begin position="255"/>
        <end position="316"/>
    </location>
</feature>
<name>A0A8J3M853_9RHOB</name>
<comment type="caution">
    <text evidence="3">The sequence shown here is derived from an EMBL/GenBank/DDBJ whole genome shotgun (WGS) entry which is preliminary data.</text>
</comment>
<keyword evidence="4" id="KW-1185">Reference proteome</keyword>